<feature type="region of interest" description="Disordered" evidence="1">
    <location>
        <begin position="105"/>
        <end position="134"/>
    </location>
</feature>
<reference evidence="3 5" key="1">
    <citation type="submission" date="2018-08" db="EMBL/GenBank/DDBJ databases">
        <title>Genomic investigation of the strawberry pathogen Phytophthora fragariae indicates pathogenicity is determined by transcriptional variation in three key races.</title>
        <authorList>
            <person name="Adams T.M."/>
            <person name="Armitage A.D."/>
            <person name="Sobczyk M.K."/>
            <person name="Bates H.J."/>
            <person name="Dunwell J.M."/>
            <person name="Nellist C.F."/>
            <person name="Harrison R.J."/>
        </authorList>
    </citation>
    <scope>NUCLEOTIDE SEQUENCE [LARGE SCALE GENOMIC DNA]</scope>
    <source>
        <strain evidence="4 6">BC-23</strain>
        <strain evidence="3 5">NOV-5</strain>
    </source>
</reference>
<dbReference type="EMBL" id="QXGC01002131">
    <property type="protein sequence ID" value="KAE9190360.1"/>
    <property type="molecule type" value="Genomic_DNA"/>
</dbReference>
<sequence length="134" mass="14645">MARHPLSSNPTYPWPIFSLRTHLLVLVSGLLSPALALEELLELGVGDTAPEELPQLLLLGERSGDGGNINEYSSCGKSSANSPGRLQLAGPDVELHPAAPFMLTDALKVGDERRTNRQQRRQQRRTSSKPKQSH</sequence>
<evidence type="ECO:0000256" key="1">
    <source>
        <dbReference type="SAM" id="MobiDB-lite"/>
    </source>
</evidence>
<evidence type="ECO:0000256" key="2">
    <source>
        <dbReference type="SAM" id="SignalP"/>
    </source>
</evidence>
<feature type="signal peptide" evidence="2">
    <location>
        <begin position="1"/>
        <end position="36"/>
    </location>
</feature>
<name>A0A6A3RT10_9STRA</name>
<evidence type="ECO:0000313" key="4">
    <source>
        <dbReference type="EMBL" id="KAE9190360.1"/>
    </source>
</evidence>
<accession>A0A6A3RT10</accession>
<dbReference type="Proteomes" id="UP000476176">
    <property type="component" value="Unassembled WGS sequence"/>
</dbReference>
<dbReference type="EMBL" id="QXGA01002168">
    <property type="protein sequence ID" value="KAE9102645.1"/>
    <property type="molecule type" value="Genomic_DNA"/>
</dbReference>
<keyword evidence="2" id="KW-0732">Signal</keyword>
<dbReference type="AlphaFoldDB" id="A0A6A3RT10"/>
<dbReference type="Proteomes" id="UP000440732">
    <property type="component" value="Unassembled WGS sequence"/>
</dbReference>
<evidence type="ECO:0000313" key="5">
    <source>
        <dbReference type="Proteomes" id="UP000440732"/>
    </source>
</evidence>
<feature type="chain" id="PRO_5036166045" description="RxLR effector protein" evidence="2">
    <location>
        <begin position="37"/>
        <end position="134"/>
    </location>
</feature>
<gene>
    <name evidence="4" type="ORF">PF004_g21927</name>
    <name evidence="3" type="ORF">PF006_g22369</name>
</gene>
<comment type="caution">
    <text evidence="3">The sequence shown here is derived from an EMBL/GenBank/DDBJ whole genome shotgun (WGS) entry which is preliminary data.</text>
</comment>
<proteinExistence type="predicted"/>
<feature type="compositionally biased region" description="Basic residues" evidence="1">
    <location>
        <begin position="116"/>
        <end position="134"/>
    </location>
</feature>
<protein>
    <recommendedName>
        <fullName evidence="7">RxLR effector protein</fullName>
    </recommendedName>
</protein>
<evidence type="ECO:0008006" key="7">
    <source>
        <dbReference type="Google" id="ProtNLM"/>
    </source>
</evidence>
<evidence type="ECO:0000313" key="6">
    <source>
        <dbReference type="Proteomes" id="UP000476176"/>
    </source>
</evidence>
<evidence type="ECO:0000313" key="3">
    <source>
        <dbReference type="EMBL" id="KAE9102645.1"/>
    </source>
</evidence>
<organism evidence="3 5">
    <name type="scientific">Phytophthora fragariae</name>
    <dbReference type="NCBI Taxonomy" id="53985"/>
    <lineage>
        <taxon>Eukaryota</taxon>
        <taxon>Sar</taxon>
        <taxon>Stramenopiles</taxon>
        <taxon>Oomycota</taxon>
        <taxon>Peronosporomycetes</taxon>
        <taxon>Peronosporales</taxon>
        <taxon>Peronosporaceae</taxon>
        <taxon>Phytophthora</taxon>
    </lineage>
</organism>